<dbReference type="EMBL" id="CAKMMF010000023">
    <property type="protein sequence ID" value="CAH1214964.1"/>
    <property type="molecule type" value="Genomic_DNA"/>
</dbReference>
<dbReference type="PANTHER" id="PTHR47396">
    <property type="entry name" value="TYPE I RESTRICTION ENZYME ECOKI R PROTEIN"/>
    <property type="match status" value="1"/>
</dbReference>
<accession>A0ABM9CJU8</accession>
<dbReference type="InterPro" id="IPR050742">
    <property type="entry name" value="Helicase_Restrict-Modif_Enz"/>
</dbReference>
<name>A0ABM9CJU8_9BACL</name>
<gene>
    <name evidence="2" type="ORF">PAECIP111893_03878</name>
</gene>
<dbReference type="PANTHER" id="PTHR47396:SF1">
    <property type="entry name" value="ATP-DEPENDENT HELICASE IRC3-RELATED"/>
    <property type="match status" value="1"/>
</dbReference>
<dbReference type="SUPFAM" id="SSF52540">
    <property type="entry name" value="P-loop containing nucleoside triphosphate hydrolases"/>
    <property type="match status" value="1"/>
</dbReference>
<dbReference type="InterPro" id="IPR027417">
    <property type="entry name" value="P-loop_NTPase"/>
</dbReference>
<evidence type="ECO:0000313" key="2">
    <source>
        <dbReference type="EMBL" id="CAH1214964.1"/>
    </source>
</evidence>
<dbReference type="Gene3D" id="3.40.50.300">
    <property type="entry name" value="P-loop containing nucleotide triphosphate hydrolases"/>
    <property type="match status" value="1"/>
</dbReference>
<sequence>MKEGDADCVFASIYTLGMKKHRESFTRDRFDLIVVDEFHHATAASYLSVIQYFEPKFLLGK</sequence>
<dbReference type="InterPro" id="IPR006935">
    <property type="entry name" value="Helicase/UvrB_N"/>
</dbReference>
<proteinExistence type="predicted"/>
<evidence type="ECO:0000259" key="1">
    <source>
        <dbReference type="Pfam" id="PF04851"/>
    </source>
</evidence>
<feature type="domain" description="Helicase/UvrB N-terminal" evidence="1">
    <location>
        <begin position="4"/>
        <end position="60"/>
    </location>
</feature>
<reference evidence="2" key="1">
    <citation type="submission" date="2022-01" db="EMBL/GenBank/DDBJ databases">
        <authorList>
            <person name="Criscuolo A."/>
        </authorList>
    </citation>
    <scope>NUCLEOTIDE SEQUENCE</scope>
    <source>
        <strain evidence="2">CIP111893</strain>
    </source>
</reference>
<dbReference type="Pfam" id="PF04851">
    <property type="entry name" value="ResIII"/>
    <property type="match status" value="1"/>
</dbReference>
<organism evidence="2 3">
    <name type="scientific">Paenibacillus plantiphilus</name>
    <dbReference type="NCBI Taxonomy" id="2905650"/>
    <lineage>
        <taxon>Bacteria</taxon>
        <taxon>Bacillati</taxon>
        <taxon>Bacillota</taxon>
        <taxon>Bacilli</taxon>
        <taxon>Bacillales</taxon>
        <taxon>Paenibacillaceae</taxon>
        <taxon>Paenibacillus</taxon>
    </lineage>
</organism>
<dbReference type="Proteomes" id="UP000838686">
    <property type="component" value="Unassembled WGS sequence"/>
</dbReference>
<keyword evidence="3" id="KW-1185">Reference proteome</keyword>
<protein>
    <recommendedName>
        <fullName evidence="1">Helicase/UvrB N-terminal domain-containing protein</fullName>
    </recommendedName>
</protein>
<comment type="caution">
    <text evidence="2">The sequence shown here is derived from an EMBL/GenBank/DDBJ whole genome shotgun (WGS) entry which is preliminary data.</text>
</comment>
<evidence type="ECO:0000313" key="3">
    <source>
        <dbReference type="Proteomes" id="UP000838686"/>
    </source>
</evidence>